<protein>
    <submittedName>
        <fullName evidence="1">Uncharacterized protein</fullName>
    </submittedName>
</protein>
<dbReference type="EMBL" id="CM041553">
    <property type="protein sequence ID" value="KAI3352831.1"/>
    <property type="molecule type" value="Genomic_DNA"/>
</dbReference>
<comment type="caution">
    <text evidence="1">The sequence shown here is derived from an EMBL/GenBank/DDBJ whole genome shotgun (WGS) entry which is preliminary data.</text>
</comment>
<organism evidence="1 2">
    <name type="scientific">Scortum barcoo</name>
    <name type="common">barcoo grunter</name>
    <dbReference type="NCBI Taxonomy" id="214431"/>
    <lineage>
        <taxon>Eukaryota</taxon>
        <taxon>Metazoa</taxon>
        <taxon>Chordata</taxon>
        <taxon>Craniata</taxon>
        <taxon>Vertebrata</taxon>
        <taxon>Euteleostomi</taxon>
        <taxon>Actinopterygii</taxon>
        <taxon>Neopterygii</taxon>
        <taxon>Teleostei</taxon>
        <taxon>Neoteleostei</taxon>
        <taxon>Acanthomorphata</taxon>
        <taxon>Eupercaria</taxon>
        <taxon>Centrarchiformes</taxon>
        <taxon>Terapontoidei</taxon>
        <taxon>Terapontidae</taxon>
        <taxon>Scortum</taxon>
    </lineage>
</organism>
<dbReference type="Proteomes" id="UP000831701">
    <property type="component" value="Chromosome 23"/>
</dbReference>
<reference evidence="1" key="1">
    <citation type="submission" date="2022-04" db="EMBL/GenBank/DDBJ databases">
        <title>Jade perch genome.</title>
        <authorList>
            <person name="Chao B."/>
        </authorList>
    </citation>
    <scope>NUCLEOTIDE SEQUENCE</scope>
    <source>
        <strain evidence="1">CB-2022</strain>
    </source>
</reference>
<evidence type="ECO:0000313" key="1">
    <source>
        <dbReference type="EMBL" id="KAI3352831.1"/>
    </source>
</evidence>
<gene>
    <name evidence="1" type="ORF">L3Q82_019398</name>
</gene>
<sequence length="455" mass="49794">MFQVLKYCKGLVAPLQHTSPRTTGLPTQLPKVSTQECLNMTGQTEGGIIQEQSVPPLLESRSLGAAVSFTDEAVSILTSTSQLAQTLLGRTLSLKRRESLANAAEAKAGSSCDEDSGNGVRRKREFIQEEKKDEGYWDKRRKNNEAAKRSREKRRANDMVLERRVLGLLEENARLRAELLALKFRFGLVKDPSDVSILPLSASLCAHPAPSTTHFCQPHTDGASYLNTQPSTNHIHPHPPQQGAIYGLRGAGPLSSHSVSEDSGVSNSCSSNVSSPMFFEGTLTEHGGPSPRELGEEQQGYVTPHICPLEVNESQCVNRQDSSEGLKSLPHKLRFKGPGGCTDGGEMSPSSDNRQTGPPVATVGPNIQVRNQQQVGWDSRTESQAPWSREEACGGFRQQYQGLSSEYYNCSTLQNSRDAKCLTEDISLRSQISCLSQEVAQLKRLFSQQLLSKIT</sequence>
<keyword evidence="2" id="KW-1185">Reference proteome</keyword>
<name>A0ACB8VBD9_9TELE</name>
<evidence type="ECO:0000313" key="2">
    <source>
        <dbReference type="Proteomes" id="UP000831701"/>
    </source>
</evidence>
<proteinExistence type="predicted"/>
<accession>A0ACB8VBD9</accession>